<feature type="region of interest" description="Disordered" evidence="1">
    <location>
        <begin position="92"/>
        <end position="161"/>
    </location>
</feature>
<feature type="compositionally biased region" description="Low complexity" evidence="1">
    <location>
        <begin position="146"/>
        <end position="161"/>
    </location>
</feature>
<name>A0A261QY59_9BORD</name>
<feature type="transmembrane region" description="Helical" evidence="2">
    <location>
        <begin position="57"/>
        <end position="78"/>
    </location>
</feature>
<evidence type="ECO:0000256" key="2">
    <source>
        <dbReference type="SAM" id="Phobius"/>
    </source>
</evidence>
<evidence type="ECO:0000313" key="4">
    <source>
        <dbReference type="Proteomes" id="UP000216947"/>
    </source>
</evidence>
<dbReference type="RefSeq" id="WP_094796805.1">
    <property type="nucleotide sequence ID" value="NZ_NEVK01000006.1"/>
</dbReference>
<proteinExistence type="predicted"/>
<organism evidence="3 4">
    <name type="scientific">Bordetella genomosp. 7</name>
    <dbReference type="NCBI Taxonomy" id="1416805"/>
    <lineage>
        <taxon>Bacteria</taxon>
        <taxon>Pseudomonadati</taxon>
        <taxon>Pseudomonadota</taxon>
        <taxon>Betaproteobacteria</taxon>
        <taxon>Burkholderiales</taxon>
        <taxon>Alcaligenaceae</taxon>
        <taxon>Bordetella</taxon>
    </lineage>
</organism>
<feature type="compositionally biased region" description="Pro residues" evidence="1">
    <location>
        <begin position="96"/>
        <end position="106"/>
    </location>
</feature>
<reference evidence="4" key="1">
    <citation type="submission" date="2017-05" db="EMBL/GenBank/DDBJ databases">
        <title>Complete and WGS of Bordetella genogroups.</title>
        <authorList>
            <person name="Spilker T."/>
            <person name="Lipuma J."/>
        </authorList>
    </citation>
    <scope>NUCLEOTIDE SEQUENCE [LARGE SCALE GENOMIC DNA]</scope>
    <source>
        <strain evidence="4">AU18089</strain>
    </source>
</reference>
<gene>
    <name evidence="3" type="ORF">CAL19_11175</name>
</gene>
<keyword evidence="2" id="KW-0812">Transmembrane</keyword>
<dbReference type="AlphaFoldDB" id="A0A261QY59"/>
<dbReference type="Proteomes" id="UP000216947">
    <property type="component" value="Unassembled WGS sequence"/>
</dbReference>
<protein>
    <submittedName>
        <fullName evidence="3">Uncharacterized protein</fullName>
    </submittedName>
</protein>
<keyword evidence="4" id="KW-1185">Reference proteome</keyword>
<comment type="caution">
    <text evidence="3">The sequence shown here is derived from an EMBL/GenBank/DDBJ whole genome shotgun (WGS) entry which is preliminary data.</text>
</comment>
<sequence length="211" mass="22558">MTAHSRPPHDEDDDLDLRALYRSLPRTEPAREVDAAVREQAAGALAADRRAQRQRRLWHPGWGVAASIVLTASLFLLVDPDDRDPAVMHDAQVADAPPPSAAPAPAAPARMRQLAPPAAQGYAQAPRPAEARPSIERADREPSMQARSADTASPDAASAQAQIEARIEHIRALLKSGEKEAATRAARALHDAHPALALPADLQPLLGQAEQ</sequence>
<keyword evidence="2" id="KW-1133">Transmembrane helix</keyword>
<keyword evidence="2" id="KW-0472">Membrane</keyword>
<evidence type="ECO:0000256" key="1">
    <source>
        <dbReference type="SAM" id="MobiDB-lite"/>
    </source>
</evidence>
<dbReference type="EMBL" id="NEVK01000006">
    <property type="protein sequence ID" value="OZI17676.1"/>
    <property type="molecule type" value="Genomic_DNA"/>
</dbReference>
<feature type="compositionally biased region" description="Basic and acidic residues" evidence="1">
    <location>
        <begin position="129"/>
        <end position="142"/>
    </location>
</feature>
<accession>A0A261QY59</accession>
<evidence type="ECO:0000313" key="3">
    <source>
        <dbReference type="EMBL" id="OZI17676.1"/>
    </source>
</evidence>
<feature type="compositionally biased region" description="Low complexity" evidence="1">
    <location>
        <begin position="107"/>
        <end position="128"/>
    </location>
</feature>